<organism evidence="1 2">
    <name type="scientific">Xenopus laevis</name>
    <name type="common">African clawed frog</name>
    <dbReference type="NCBI Taxonomy" id="8355"/>
    <lineage>
        <taxon>Eukaryota</taxon>
        <taxon>Metazoa</taxon>
        <taxon>Chordata</taxon>
        <taxon>Craniata</taxon>
        <taxon>Vertebrata</taxon>
        <taxon>Euteleostomi</taxon>
        <taxon>Amphibia</taxon>
        <taxon>Batrachia</taxon>
        <taxon>Anura</taxon>
        <taxon>Pipoidea</taxon>
        <taxon>Pipidae</taxon>
        <taxon>Xenopodinae</taxon>
        <taxon>Xenopus</taxon>
        <taxon>Xenopus</taxon>
    </lineage>
</organism>
<sequence>MWADIFRSSHLTSPYRLTATSSKVIGELGHLYVCILAVSAHSSSADTAQGRYKSFKCIFPVTSKILKD</sequence>
<evidence type="ECO:0000313" key="2">
    <source>
        <dbReference type="Proteomes" id="UP000694892"/>
    </source>
</evidence>
<protein>
    <submittedName>
        <fullName evidence="1">Uncharacterized protein</fullName>
    </submittedName>
</protein>
<dbReference type="Proteomes" id="UP000694892">
    <property type="component" value="Chromosome 4L"/>
</dbReference>
<dbReference type="EMBL" id="CM004472">
    <property type="protein sequence ID" value="OCT85031.1"/>
    <property type="molecule type" value="Genomic_DNA"/>
</dbReference>
<accession>A0A974D6D6</accession>
<gene>
    <name evidence="1" type="ORF">XELAEV_18023193mg</name>
</gene>
<dbReference type="AlphaFoldDB" id="A0A974D6D6"/>
<reference evidence="2" key="1">
    <citation type="journal article" date="2016" name="Nature">
        <title>Genome evolution in the allotetraploid frog Xenopus laevis.</title>
        <authorList>
            <person name="Session A.M."/>
            <person name="Uno Y."/>
            <person name="Kwon T."/>
            <person name="Chapman J.A."/>
            <person name="Toyoda A."/>
            <person name="Takahashi S."/>
            <person name="Fukui A."/>
            <person name="Hikosaka A."/>
            <person name="Suzuki A."/>
            <person name="Kondo M."/>
            <person name="van Heeringen S.J."/>
            <person name="Quigley I."/>
            <person name="Heinz S."/>
            <person name="Ogino H."/>
            <person name="Ochi H."/>
            <person name="Hellsten U."/>
            <person name="Lyons J.B."/>
            <person name="Simakov O."/>
            <person name="Putnam N."/>
            <person name="Stites J."/>
            <person name="Kuroki Y."/>
            <person name="Tanaka T."/>
            <person name="Michiue T."/>
            <person name="Watanabe M."/>
            <person name="Bogdanovic O."/>
            <person name="Lister R."/>
            <person name="Georgiou G."/>
            <person name="Paranjpe S.S."/>
            <person name="van Kruijsbergen I."/>
            <person name="Shu S."/>
            <person name="Carlson J."/>
            <person name="Kinoshita T."/>
            <person name="Ohta Y."/>
            <person name="Mawaribuchi S."/>
            <person name="Jenkins J."/>
            <person name="Grimwood J."/>
            <person name="Schmutz J."/>
            <person name="Mitros T."/>
            <person name="Mozaffari S.V."/>
            <person name="Suzuki Y."/>
            <person name="Haramoto Y."/>
            <person name="Yamamoto T.S."/>
            <person name="Takagi C."/>
            <person name="Heald R."/>
            <person name="Miller K."/>
            <person name="Haudenschild C."/>
            <person name="Kitzman J."/>
            <person name="Nakayama T."/>
            <person name="Izutsu Y."/>
            <person name="Robert J."/>
            <person name="Fortriede J."/>
            <person name="Burns K."/>
            <person name="Lotay V."/>
            <person name="Karimi K."/>
            <person name="Yasuoka Y."/>
            <person name="Dichmann D.S."/>
            <person name="Flajnik M.F."/>
            <person name="Houston D.W."/>
            <person name="Shendure J."/>
            <person name="DuPasquier L."/>
            <person name="Vize P.D."/>
            <person name="Zorn A.M."/>
            <person name="Ito M."/>
            <person name="Marcotte E.M."/>
            <person name="Wallingford J.B."/>
            <person name="Ito Y."/>
            <person name="Asashima M."/>
            <person name="Ueno N."/>
            <person name="Matsuda Y."/>
            <person name="Veenstra G.J."/>
            <person name="Fujiyama A."/>
            <person name="Harland R.M."/>
            <person name="Taira M."/>
            <person name="Rokhsar D.S."/>
        </authorList>
    </citation>
    <scope>NUCLEOTIDE SEQUENCE [LARGE SCALE GENOMIC DNA]</scope>
    <source>
        <strain evidence="2">J</strain>
    </source>
</reference>
<evidence type="ECO:0000313" key="1">
    <source>
        <dbReference type="EMBL" id="OCT85031.1"/>
    </source>
</evidence>
<name>A0A974D6D6_XENLA</name>
<proteinExistence type="predicted"/>